<organism evidence="1 2">
    <name type="scientific">Populus alba</name>
    <name type="common">White poplar</name>
    <dbReference type="NCBI Taxonomy" id="43335"/>
    <lineage>
        <taxon>Eukaryota</taxon>
        <taxon>Viridiplantae</taxon>
        <taxon>Streptophyta</taxon>
        <taxon>Embryophyta</taxon>
        <taxon>Tracheophyta</taxon>
        <taxon>Spermatophyta</taxon>
        <taxon>Magnoliopsida</taxon>
        <taxon>eudicotyledons</taxon>
        <taxon>Gunneridae</taxon>
        <taxon>Pentapetalae</taxon>
        <taxon>rosids</taxon>
        <taxon>fabids</taxon>
        <taxon>Malpighiales</taxon>
        <taxon>Salicaceae</taxon>
        <taxon>Saliceae</taxon>
        <taxon>Populus</taxon>
    </lineage>
</organism>
<reference evidence="1 2" key="1">
    <citation type="journal article" date="2024" name="Plant Biotechnol. J.">
        <title>Genome and CRISPR/Cas9 system of a widespread forest tree (Populus alba) in the world.</title>
        <authorList>
            <person name="Liu Y.J."/>
            <person name="Jiang P.F."/>
            <person name="Han X.M."/>
            <person name="Li X.Y."/>
            <person name="Wang H.M."/>
            <person name="Wang Y.J."/>
            <person name="Wang X.X."/>
            <person name="Zeng Q.Y."/>
        </authorList>
    </citation>
    <scope>NUCLEOTIDE SEQUENCE [LARGE SCALE GENOMIC DNA]</scope>
    <source>
        <strain evidence="2">cv. PAL-ZL1</strain>
    </source>
</reference>
<comment type="caution">
    <text evidence="1">The sequence shown here is derived from an EMBL/GenBank/DDBJ whole genome shotgun (WGS) entry which is preliminary data.</text>
</comment>
<protein>
    <submittedName>
        <fullName evidence="1">Uncharacterized protein</fullName>
    </submittedName>
</protein>
<evidence type="ECO:0000313" key="2">
    <source>
        <dbReference type="Proteomes" id="UP000309997"/>
    </source>
</evidence>
<name>A0ACC4BV31_POPAL</name>
<dbReference type="EMBL" id="RCHU02000008">
    <property type="protein sequence ID" value="KAL3582251.1"/>
    <property type="molecule type" value="Genomic_DNA"/>
</dbReference>
<proteinExistence type="predicted"/>
<evidence type="ECO:0000313" key="1">
    <source>
        <dbReference type="EMBL" id="KAL3582251.1"/>
    </source>
</evidence>
<sequence length="84" mass="9754">MCRRELIQETSKRSHYSAPYPGNVTEMRIEELIDRRAGYRASSPSRKSNSSNFSLGVRFAGRQGNPPKVNNYNLFFEFKSARRH</sequence>
<keyword evidence="2" id="KW-1185">Reference proteome</keyword>
<gene>
    <name evidence="1" type="ORF">D5086_016583</name>
</gene>
<accession>A0ACC4BV31</accession>
<dbReference type="Proteomes" id="UP000309997">
    <property type="component" value="Unassembled WGS sequence"/>
</dbReference>